<accession>A0ABM9EDG2</accession>
<reference evidence="2 3" key="1">
    <citation type="submission" date="2022-03" db="EMBL/GenBank/DDBJ databases">
        <authorList>
            <person name="Brunel B."/>
        </authorList>
    </citation>
    <scope>NUCLEOTIDE SEQUENCE [LARGE SCALE GENOMIC DNA]</scope>
    <source>
        <strain evidence="2">STM5069sample</strain>
    </source>
</reference>
<organism evidence="2 3">
    <name type="scientific">Mesorhizobium escarrei</name>
    <dbReference type="NCBI Taxonomy" id="666018"/>
    <lineage>
        <taxon>Bacteria</taxon>
        <taxon>Pseudomonadati</taxon>
        <taxon>Pseudomonadota</taxon>
        <taxon>Alphaproteobacteria</taxon>
        <taxon>Hyphomicrobiales</taxon>
        <taxon>Phyllobacteriaceae</taxon>
        <taxon>Mesorhizobium</taxon>
    </lineage>
</organism>
<protein>
    <recommendedName>
        <fullName evidence="4">Lipoprotein</fullName>
    </recommendedName>
</protein>
<comment type="caution">
    <text evidence="2">The sequence shown here is derived from an EMBL/GenBank/DDBJ whole genome shotgun (WGS) entry which is preliminary data.</text>
</comment>
<dbReference type="Proteomes" id="UP001153050">
    <property type="component" value="Unassembled WGS sequence"/>
</dbReference>
<evidence type="ECO:0000313" key="3">
    <source>
        <dbReference type="Proteomes" id="UP001153050"/>
    </source>
</evidence>
<sequence length="140" mass="14983">MKQNQDGNRRSSSGSALAIGLFISSIALAGCTTVSTSGADGWLTKSNFDRVDQAMAKKGMMPAAIDCRFDSTAPGKAAYGSKVTWQPVPRDIRWVMHVGTPDYVASSEAKSRAIGLHRVFSKRVRDKATGQVVQCSISTN</sequence>
<feature type="chain" id="PRO_5045900944" description="Lipoprotein" evidence="1">
    <location>
        <begin position="30"/>
        <end position="140"/>
    </location>
</feature>
<keyword evidence="1" id="KW-0732">Signal</keyword>
<feature type="signal peptide" evidence="1">
    <location>
        <begin position="1"/>
        <end position="29"/>
    </location>
</feature>
<name>A0ABM9EDG2_9HYPH</name>
<dbReference type="EMBL" id="CAKXZT010000153">
    <property type="protein sequence ID" value="CAH2407308.1"/>
    <property type="molecule type" value="Genomic_DNA"/>
</dbReference>
<keyword evidence="3" id="KW-1185">Reference proteome</keyword>
<evidence type="ECO:0008006" key="4">
    <source>
        <dbReference type="Google" id="ProtNLM"/>
    </source>
</evidence>
<proteinExistence type="predicted"/>
<gene>
    <name evidence="2" type="ORF">MES5069_560003</name>
</gene>
<evidence type="ECO:0000313" key="2">
    <source>
        <dbReference type="EMBL" id="CAH2407308.1"/>
    </source>
</evidence>
<dbReference type="PROSITE" id="PS51257">
    <property type="entry name" value="PROKAR_LIPOPROTEIN"/>
    <property type="match status" value="1"/>
</dbReference>
<evidence type="ECO:0000256" key="1">
    <source>
        <dbReference type="SAM" id="SignalP"/>
    </source>
</evidence>